<evidence type="ECO:0000313" key="3">
    <source>
        <dbReference type="Proteomes" id="UP001153076"/>
    </source>
</evidence>
<comment type="caution">
    <text evidence="2">The sequence shown here is derived from an EMBL/GenBank/DDBJ whole genome shotgun (WGS) entry which is preliminary data.</text>
</comment>
<feature type="region of interest" description="Disordered" evidence="1">
    <location>
        <begin position="1"/>
        <end position="20"/>
    </location>
</feature>
<dbReference type="AlphaFoldDB" id="A0A9Q1K9X3"/>
<evidence type="ECO:0000313" key="2">
    <source>
        <dbReference type="EMBL" id="KAJ8439008.1"/>
    </source>
</evidence>
<evidence type="ECO:0000256" key="1">
    <source>
        <dbReference type="SAM" id="MobiDB-lite"/>
    </source>
</evidence>
<proteinExistence type="predicted"/>
<accession>A0A9Q1K9X3</accession>
<sequence length="198" mass="22624">MNKGQEGHVGSGNVEHERSDKLKIRRVKVNQFNNRMPPKRLWELVENMNDMQKEATRQISFGGFLHLQVDMISGKLTLMRVIEHDVHMMLVLPKGSLEVVESKNESNTSVAFTRSIDGGKDFRRNFVTFVTTVTNEEEQVNEEECHNKSVEDEAIGEDRTRVSRVKALFRDGREATDLIITNSQLLVEGITKLEELIA</sequence>
<name>A0A9Q1K9X3_9CARY</name>
<gene>
    <name evidence="2" type="ORF">Cgig2_013004</name>
</gene>
<organism evidence="2 3">
    <name type="scientific">Carnegiea gigantea</name>
    <dbReference type="NCBI Taxonomy" id="171969"/>
    <lineage>
        <taxon>Eukaryota</taxon>
        <taxon>Viridiplantae</taxon>
        <taxon>Streptophyta</taxon>
        <taxon>Embryophyta</taxon>
        <taxon>Tracheophyta</taxon>
        <taxon>Spermatophyta</taxon>
        <taxon>Magnoliopsida</taxon>
        <taxon>eudicotyledons</taxon>
        <taxon>Gunneridae</taxon>
        <taxon>Pentapetalae</taxon>
        <taxon>Caryophyllales</taxon>
        <taxon>Cactineae</taxon>
        <taxon>Cactaceae</taxon>
        <taxon>Cactoideae</taxon>
        <taxon>Echinocereeae</taxon>
        <taxon>Carnegiea</taxon>
    </lineage>
</organism>
<dbReference type="OrthoDB" id="1751080at2759"/>
<protein>
    <submittedName>
        <fullName evidence="2">Uncharacterized protein</fullName>
    </submittedName>
</protein>
<dbReference type="Proteomes" id="UP001153076">
    <property type="component" value="Unassembled WGS sequence"/>
</dbReference>
<keyword evidence="3" id="KW-1185">Reference proteome</keyword>
<reference evidence="2" key="1">
    <citation type="submission" date="2022-04" db="EMBL/GenBank/DDBJ databases">
        <title>Carnegiea gigantea Genome sequencing and assembly v2.</title>
        <authorList>
            <person name="Copetti D."/>
            <person name="Sanderson M.J."/>
            <person name="Burquez A."/>
            <person name="Wojciechowski M.F."/>
        </authorList>
    </citation>
    <scope>NUCLEOTIDE SEQUENCE</scope>
    <source>
        <strain evidence="2">SGP5-SGP5p</strain>
        <tissue evidence="2">Aerial part</tissue>
    </source>
</reference>
<dbReference type="EMBL" id="JAKOGI010000234">
    <property type="protein sequence ID" value="KAJ8439008.1"/>
    <property type="molecule type" value="Genomic_DNA"/>
</dbReference>